<dbReference type="AlphaFoldDB" id="A0A9J6GU29"/>
<dbReference type="EMBL" id="JABSTR010000011">
    <property type="protein sequence ID" value="KAH9381966.1"/>
    <property type="molecule type" value="Genomic_DNA"/>
</dbReference>
<evidence type="ECO:0000313" key="2">
    <source>
        <dbReference type="Proteomes" id="UP000821853"/>
    </source>
</evidence>
<gene>
    <name evidence="1" type="ORF">HPB48_013253</name>
</gene>
<evidence type="ECO:0000313" key="1">
    <source>
        <dbReference type="EMBL" id="KAH9381966.1"/>
    </source>
</evidence>
<reference evidence="1 2" key="1">
    <citation type="journal article" date="2020" name="Cell">
        <title>Large-Scale Comparative Analyses of Tick Genomes Elucidate Their Genetic Diversity and Vector Capacities.</title>
        <authorList>
            <consortium name="Tick Genome and Microbiome Consortium (TIGMIC)"/>
            <person name="Jia N."/>
            <person name="Wang J."/>
            <person name="Shi W."/>
            <person name="Du L."/>
            <person name="Sun Y."/>
            <person name="Zhan W."/>
            <person name="Jiang J.F."/>
            <person name="Wang Q."/>
            <person name="Zhang B."/>
            <person name="Ji P."/>
            <person name="Bell-Sakyi L."/>
            <person name="Cui X.M."/>
            <person name="Yuan T.T."/>
            <person name="Jiang B.G."/>
            <person name="Yang W.F."/>
            <person name="Lam T.T."/>
            <person name="Chang Q.C."/>
            <person name="Ding S.J."/>
            <person name="Wang X.J."/>
            <person name="Zhu J.G."/>
            <person name="Ruan X.D."/>
            <person name="Zhao L."/>
            <person name="Wei J.T."/>
            <person name="Ye R.Z."/>
            <person name="Que T.C."/>
            <person name="Du C.H."/>
            <person name="Zhou Y.H."/>
            <person name="Cheng J.X."/>
            <person name="Dai P.F."/>
            <person name="Guo W.B."/>
            <person name="Han X.H."/>
            <person name="Huang E.J."/>
            <person name="Li L.F."/>
            <person name="Wei W."/>
            <person name="Gao Y.C."/>
            <person name="Liu J.Z."/>
            <person name="Shao H.Z."/>
            <person name="Wang X."/>
            <person name="Wang C.C."/>
            <person name="Yang T.C."/>
            <person name="Huo Q.B."/>
            <person name="Li W."/>
            <person name="Chen H.Y."/>
            <person name="Chen S.E."/>
            <person name="Zhou L.G."/>
            <person name="Ni X.B."/>
            <person name="Tian J.H."/>
            <person name="Sheng Y."/>
            <person name="Liu T."/>
            <person name="Pan Y.S."/>
            <person name="Xia L.Y."/>
            <person name="Li J."/>
            <person name="Zhao F."/>
            <person name="Cao W.C."/>
        </authorList>
    </citation>
    <scope>NUCLEOTIDE SEQUENCE [LARGE SCALE GENOMIC DNA]</scope>
    <source>
        <strain evidence="1">HaeL-2018</strain>
    </source>
</reference>
<keyword evidence="2" id="KW-1185">Reference proteome</keyword>
<sequence>MFSASWKATSQEVIHNCFRKAGFEHGLARTASTPEEWDSAEDSEEAMIAAYALSEENDQAGLEEAWRHLENDAAVPDGVALDSAATKEVTDDSIVQDVLGITQEDPGRDTDAEDIEAPSNREVLDATGVLWRYTSSTGQHDAMQSLWAYERTVRPHLMSKQTQKKATDYFQRK</sequence>
<comment type="caution">
    <text evidence="1">The sequence shown here is derived from an EMBL/GenBank/DDBJ whole genome shotgun (WGS) entry which is preliminary data.</text>
</comment>
<dbReference type="VEuPathDB" id="VectorBase:HLOH_057243"/>
<protein>
    <submittedName>
        <fullName evidence="1">Uncharacterized protein</fullName>
    </submittedName>
</protein>
<name>A0A9J6GU29_HAELO</name>
<proteinExistence type="predicted"/>
<accession>A0A9J6GU29</accession>
<dbReference type="Proteomes" id="UP000821853">
    <property type="component" value="Chromosome 9"/>
</dbReference>
<organism evidence="1 2">
    <name type="scientific">Haemaphysalis longicornis</name>
    <name type="common">Bush tick</name>
    <dbReference type="NCBI Taxonomy" id="44386"/>
    <lineage>
        <taxon>Eukaryota</taxon>
        <taxon>Metazoa</taxon>
        <taxon>Ecdysozoa</taxon>
        <taxon>Arthropoda</taxon>
        <taxon>Chelicerata</taxon>
        <taxon>Arachnida</taxon>
        <taxon>Acari</taxon>
        <taxon>Parasitiformes</taxon>
        <taxon>Ixodida</taxon>
        <taxon>Ixodoidea</taxon>
        <taxon>Ixodidae</taxon>
        <taxon>Haemaphysalinae</taxon>
        <taxon>Haemaphysalis</taxon>
    </lineage>
</organism>